<dbReference type="PANTHER" id="PTHR43221">
    <property type="entry name" value="PROTEASE HTPX"/>
    <property type="match status" value="1"/>
</dbReference>
<sequence length="335" mass="35313">MVGAVGLRTYIWNNLWKSALLLAGFPALLAVLGFGLALLLASAQARGFGDGVREALRSLPWILGLSLLAAAAWFGIAWRFSDRLMDWASGAHPVTRKQEPRLWNALETLCIARGLPMPRLAVIESGARNAFAAGLRPGAASVTVTRGLMDALDDRELTAVLAHELTHIRNGDARLGLIAAVFAGIIGLVADMVLRGTGRVRYRSSPGRREGGGNAALALAGLALIALAWGLAVVLRMALSRNREFLADAGAVALTQDPDAMIGALRKVEGHSAMPEVPRQVRALFLDDEEGALGGALMATHPPIAQRIAALVRFAGGRDPGPLAPPEPPAAEPPW</sequence>
<gene>
    <name evidence="13" type="ORF">K1J50_10710</name>
</gene>
<keyword evidence="3 11" id="KW-0812">Transmembrane</keyword>
<evidence type="ECO:0000256" key="1">
    <source>
        <dbReference type="ARBA" id="ARBA00022475"/>
    </source>
</evidence>
<evidence type="ECO:0000313" key="14">
    <source>
        <dbReference type="Proteomes" id="UP001519924"/>
    </source>
</evidence>
<comment type="caution">
    <text evidence="13">The sequence shown here is derived from an EMBL/GenBank/DDBJ whole genome shotgun (WGS) entry which is preliminary data.</text>
</comment>
<keyword evidence="8 10" id="KW-0482">Metalloprotease</keyword>
<keyword evidence="9 11" id="KW-0472">Membrane</keyword>
<evidence type="ECO:0000256" key="2">
    <source>
        <dbReference type="ARBA" id="ARBA00022670"/>
    </source>
</evidence>
<dbReference type="Proteomes" id="UP001519924">
    <property type="component" value="Unassembled WGS sequence"/>
</dbReference>
<evidence type="ECO:0000259" key="12">
    <source>
        <dbReference type="Pfam" id="PF01435"/>
    </source>
</evidence>
<keyword evidence="1" id="KW-1003">Cell membrane</keyword>
<evidence type="ECO:0000313" key="13">
    <source>
        <dbReference type="EMBL" id="MBW8269961.1"/>
    </source>
</evidence>
<feature type="transmembrane region" description="Helical" evidence="11">
    <location>
        <begin position="215"/>
        <end position="239"/>
    </location>
</feature>
<feature type="domain" description="Peptidase M48" evidence="12">
    <location>
        <begin position="98"/>
        <end position="312"/>
    </location>
</feature>
<dbReference type="RefSeq" id="WP_220117713.1">
    <property type="nucleotide sequence ID" value="NZ_JAHZUY010000026.1"/>
</dbReference>
<feature type="transmembrane region" description="Helical" evidence="11">
    <location>
        <begin position="175"/>
        <end position="194"/>
    </location>
</feature>
<evidence type="ECO:0000256" key="3">
    <source>
        <dbReference type="ARBA" id="ARBA00022692"/>
    </source>
</evidence>
<keyword evidence="6 10" id="KW-0862">Zinc</keyword>
<evidence type="ECO:0000256" key="9">
    <source>
        <dbReference type="ARBA" id="ARBA00023136"/>
    </source>
</evidence>
<dbReference type="Pfam" id="PF01435">
    <property type="entry name" value="Peptidase_M48"/>
    <property type="match status" value="1"/>
</dbReference>
<feature type="transmembrane region" description="Helical" evidence="11">
    <location>
        <begin position="61"/>
        <end position="80"/>
    </location>
</feature>
<dbReference type="Gene3D" id="3.30.2010.10">
    <property type="entry name" value="Metalloproteases ('zincins'), catalytic domain"/>
    <property type="match status" value="1"/>
</dbReference>
<comment type="cofactor">
    <cofactor evidence="10">
        <name>Zn(2+)</name>
        <dbReference type="ChEBI" id="CHEBI:29105"/>
    </cofactor>
    <text evidence="10">Binds 1 zinc ion per subunit.</text>
</comment>
<evidence type="ECO:0000256" key="7">
    <source>
        <dbReference type="ARBA" id="ARBA00022989"/>
    </source>
</evidence>
<keyword evidence="14" id="KW-1185">Reference proteome</keyword>
<evidence type="ECO:0000256" key="11">
    <source>
        <dbReference type="SAM" id="Phobius"/>
    </source>
</evidence>
<dbReference type="InterPro" id="IPR050083">
    <property type="entry name" value="HtpX_protease"/>
</dbReference>
<evidence type="ECO:0000256" key="4">
    <source>
        <dbReference type="ARBA" id="ARBA00022723"/>
    </source>
</evidence>
<keyword evidence="4" id="KW-0479">Metal-binding</keyword>
<organism evidence="13 14">
    <name type="scientific">Caldovatus aquaticus</name>
    <dbReference type="NCBI Taxonomy" id="2865671"/>
    <lineage>
        <taxon>Bacteria</taxon>
        <taxon>Pseudomonadati</taxon>
        <taxon>Pseudomonadota</taxon>
        <taxon>Alphaproteobacteria</taxon>
        <taxon>Acetobacterales</taxon>
        <taxon>Roseomonadaceae</taxon>
        <taxon>Caldovatus</taxon>
    </lineage>
</organism>
<protein>
    <submittedName>
        <fullName evidence="13">M48 family metallopeptidase</fullName>
    </submittedName>
</protein>
<dbReference type="PANTHER" id="PTHR43221:SF2">
    <property type="entry name" value="PROTEASE HTPX HOMOLOG"/>
    <property type="match status" value="1"/>
</dbReference>
<proteinExistence type="inferred from homology"/>
<evidence type="ECO:0000256" key="6">
    <source>
        <dbReference type="ARBA" id="ARBA00022833"/>
    </source>
</evidence>
<keyword evidence="7 11" id="KW-1133">Transmembrane helix</keyword>
<dbReference type="EMBL" id="JAHZUY010000026">
    <property type="protein sequence ID" value="MBW8269961.1"/>
    <property type="molecule type" value="Genomic_DNA"/>
</dbReference>
<evidence type="ECO:0000256" key="8">
    <source>
        <dbReference type="ARBA" id="ARBA00023049"/>
    </source>
</evidence>
<name>A0ABS7F589_9PROT</name>
<feature type="non-terminal residue" evidence="13">
    <location>
        <position position="335"/>
    </location>
</feature>
<evidence type="ECO:0000256" key="5">
    <source>
        <dbReference type="ARBA" id="ARBA00022801"/>
    </source>
</evidence>
<reference evidence="13 14" key="1">
    <citation type="submission" date="2021-08" db="EMBL/GenBank/DDBJ databases">
        <title>Caldovatus sediminis gen. nov., sp. nov., a moderately thermophilic bacterium isolated from a hot spring.</title>
        <authorList>
            <person name="Hu C.-J."/>
            <person name="Li W.-J."/>
            <person name="Xian W.-D."/>
        </authorList>
    </citation>
    <scope>NUCLEOTIDE SEQUENCE [LARGE SCALE GENOMIC DNA]</scope>
    <source>
        <strain evidence="13 14">SYSU G05006</strain>
    </source>
</reference>
<keyword evidence="5 10" id="KW-0378">Hydrolase</keyword>
<feature type="transmembrane region" description="Helical" evidence="11">
    <location>
        <begin position="20"/>
        <end position="41"/>
    </location>
</feature>
<comment type="similarity">
    <text evidence="10">Belongs to the peptidase M48 family.</text>
</comment>
<dbReference type="InterPro" id="IPR001915">
    <property type="entry name" value="Peptidase_M48"/>
</dbReference>
<accession>A0ABS7F589</accession>
<evidence type="ECO:0000256" key="10">
    <source>
        <dbReference type="RuleBase" id="RU003983"/>
    </source>
</evidence>
<dbReference type="CDD" id="cd07340">
    <property type="entry name" value="M48B_Htpx_like"/>
    <property type="match status" value="1"/>
</dbReference>
<keyword evidence="2 10" id="KW-0645">Protease</keyword>